<evidence type="ECO:0000313" key="1">
    <source>
        <dbReference type="EMBL" id="GGC24806.1"/>
    </source>
</evidence>
<organism evidence="1 2">
    <name type="scientific">Pseudoduganella buxea</name>
    <dbReference type="NCBI Taxonomy" id="1949069"/>
    <lineage>
        <taxon>Bacteria</taxon>
        <taxon>Pseudomonadati</taxon>
        <taxon>Pseudomonadota</taxon>
        <taxon>Betaproteobacteria</taxon>
        <taxon>Burkholderiales</taxon>
        <taxon>Oxalobacteraceae</taxon>
        <taxon>Telluria group</taxon>
        <taxon>Pseudoduganella</taxon>
    </lineage>
</organism>
<proteinExistence type="predicted"/>
<comment type="caution">
    <text evidence="1">The sequence shown here is derived from an EMBL/GenBank/DDBJ whole genome shotgun (WGS) entry which is preliminary data.</text>
</comment>
<reference evidence="2" key="1">
    <citation type="journal article" date="2019" name="Int. J. Syst. Evol. Microbiol.">
        <title>The Global Catalogue of Microorganisms (GCM) 10K type strain sequencing project: providing services to taxonomists for standard genome sequencing and annotation.</title>
        <authorList>
            <consortium name="The Broad Institute Genomics Platform"/>
            <consortium name="The Broad Institute Genome Sequencing Center for Infectious Disease"/>
            <person name="Wu L."/>
            <person name="Ma J."/>
        </authorList>
    </citation>
    <scope>NUCLEOTIDE SEQUENCE [LARGE SCALE GENOMIC DNA]</scope>
    <source>
        <strain evidence="2">CGMCC 1.15931</strain>
    </source>
</reference>
<keyword evidence="2" id="KW-1185">Reference proteome</keyword>
<protein>
    <submittedName>
        <fullName evidence="1">Uncharacterized protein</fullName>
    </submittedName>
</protein>
<gene>
    <name evidence="1" type="ORF">GCM10011572_52760</name>
</gene>
<dbReference type="Proteomes" id="UP000622638">
    <property type="component" value="Unassembled WGS sequence"/>
</dbReference>
<evidence type="ECO:0000313" key="2">
    <source>
        <dbReference type="Proteomes" id="UP000622638"/>
    </source>
</evidence>
<sequence length="77" mass="7929">MEVQVAGGPPGYALLDMGAVRFGLAATDAGEWAALTDGAPLTAGGPVRPFGLNSWGKDVQCFERRCHPVAVNCLTGI</sequence>
<accession>A0ABQ1LHW2</accession>
<name>A0ABQ1LHW2_9BURK</name>
<dbReference type="EMBL" id="BMKG01000044">
    <property type="protein sequence ID" value="GGC24806.1"/>
    <property type="molecule type" value="Genomic_DNA"/>
</dbReference>